<dbReference type="InterPro" id="IPR003399">
    <property type="entry name" value="Mce/MlaD"/>
</dbReference>
<dbReference type="RefSeq" id="WP_185060353.1">
    <property type="nucleotide sequence ID" value="NZ_BAABJP010000020.1"/>
</dbReference>
<organism evidence="4 5">
    <name type="scientific">Pseudonocardia eucalypti</name>
    <dbReference type="NCBI Taxonomy" id="648755"/>
    <lineage>
        <taxon>Bacteria</taxon>
        <taxon>Bacillati</taxon>
        <taxon>Actinomycetota</taxon>
        <taxon>Actinomycetes</taxon>
        <taxon>Pseudonocardiales</taxon>
        <taxon>Pseudonocardiaceae</taxon>
        <taxon>Pseudonocardia</taxon>
    </lineage>
</organism>
<evidence type="ECO:0000259" key="3">
    <source>
        <dbReference type="Pfam" id="PF11887"/>
    </source>
</evidence>
<feature type="domain" description="Mammalian cell entry C-terminal" evidence="3">
    <location>
        <begin position="124"/>
        <end position="306"/>
    </location>
</feature>
<evidence type="ECO:0000313" key="4">
    <source>
        <dbReference type="EMBL" id="GAA5160363.1"/>
    </source>
</evidence>
<dbReference type="InterPro" id="IPR005693">
    <property type="entry name" value="Mce"/>
</dbReference>
<evidence type="ECO:0000256" key="1">
    <source>
        <dbReference type="SAM" id="SignalP"/>
    </source>
</evidence>
<dbReference type="PROSITE" id="PS51257">
    <property type="entry name" value="PROKAR_LIPOPROTEIN"/>
    <property type="match status" value="1"/>
</dbReference>
<dbReference type="PANTHER" id="PTHR33371:SF15">
    <property type="entry name" value="LIPOPROTEIN LPRN"/>
    <property type="match status" value="1"/>
</dbReference>
<evidence type="ECO:0000259" key="2">
    <source>
        <dbReference type="Pfam" id="PF02470"/>
    </source>
</evidence>
<feature type="signal peptide" evidence="1">
    <location>
        <begin position="1"/>
        <end position="24"/>
    </location>
</feature>
<feature type="chain" id="PRO_5047398903" description="MCE family protein" evidence="1">
    <location>
        <begin position="25"/>
        <end position="359"/>
    </location>
</feature>
<dbReference type="NCBIfam" id="TIGR00996">
    <property type="entry name" value="Mtu_fam_mce"/>
    <property type="match status" value="1"/>
</dbReference>
<dbReference type="EMBL" id="BAABJP010000020">
    <property type="protein sequence ID" value="GAA5160363.1"/>
    <property type="molecule type" value="Genomic_DNA"/>
</dbReference>
<dbReference type="Proteomes" id="UP001428817">
    <property type="component" value="Unassembled WGS sequence"/>
</dbReference>
<dbReference type="PANTHER" id="PTHR33371">
    <property type="entry name" value="INTERMEMBRANE PHOSPHOLIPID TRANSPORT SYSTEM BINDING PROTEIN MLAD-RELATED"/>
    <property type="match status" value="1"/>
</dbReference>
<dbReference type="InterPro" id="IPR024516">
    <property type="entry name" value="Mce_C"/>
</dbReference>
<sequence length="359" mass="37522">MRARLSRMALVLLLGAALSGCSLSATDLPLPGLGVEGESYEVTAVFADALNLPDGAHVKLGGDDIGRVREIRPDKFDARVTMQLRADIRLPQGTTAELRQATPLGEVFVALHPPAGRAAPGAPALKDGDVIDLARTDSAASVEDLLATLSGVVNGGGLAQLPVITHEVNAALAGRAPELNRLINTTRTTVGTLTAHTKDFDRVLDAANRASHTLREGSKTIDEGFRDLPPAVEVFADETDHLVGALNSAGRASRTADHILRESDHEARGLLRAAGPVLDGFTDTRPYLGPSLDSLVYLGRSVEAITKGEGAAAHGVIALGNLILLPPISGPPGPNDLADGGRDLANIFERQLRTFGGTR</sequence>
<evidence type="ECO:0000313" key="5">
    <source>
        <dbReference type="Proteomes" id="UP001428817"/>
    </source>
</evidence>
<dbReference type="InterPro" id="IPR052336">
    <property type="entry name" value="MlaD_Phospholipid_Transporter"/>
</dbReference>
<gene>
    <name evidence="4" type="ORF">GCM10023321_42890</name>
</gene>
<accession>A0ABP9QE17</accession>
<name>A0ABP9QE17_9PSEU</name>
<evidence type="ECO:0008006" key="6">
    <source>
        <dbReference type="Google" id="ProtNLM"/>
    </source>
</evidence>
<dbReference type="Pfam" id="PF11887">
    <property type="entry name" value="Mce4_CUP1"/>
    <property type="match status" value="1"/>
</dbReference>
<reference evidence="5" key="1">
    <citation type="journal article" date="2019" name="Int. J. Syst. Evol. Microbiol.">
        <title>The Global Catalogue of Microorganisms (GCM) 10K type strain sequencing project: providing services to taxonomists for standard genome sequencing and annotation.</title>
        <authorList>
            <consortium name="The Broad Institute Genomics Platform"/>
            <consortium name="The Broad Institute Genome Sequencing Center for Infectious Disease"/>
            <person name="Wu L."/>
            <person name="Ma J."/>
        </authorList>
    </citation>
    <scope>NUCLEOTIDE SEQUENCE [LARGE SCALE GENOMIC DNA]</scope>
    <source>
        <strain evidence="5">JCM 18303</strain>
    </source>
</reference>
<keyword evidence="1" id="KW-0732">Signal</keyword>
<proteinExistence type="predicted"/>
<protein>
    <recommendedName>
        <fullName evidence="6">MCE family protein</fullName>
    </recommendedName>
</protein>
<comment type="caution">
    <text evidence="4">The sequence shown here is derived from an EMBL/GenBank/DDBJ whole genome shotgun (WGS) entry which is preliminary data.</text>
</comment>
<keyword evidence="5" id="KW-1185">Reference proteome</keyword>
<dbReference type="Pfam" id="PF02470">
    <property type="entry name" value="MlaD"/>
    <property type="match status" value="1"/>
</dbReference>
<feature type="domain" description="Mce/MlaD" evidence="2">
    <location>
        <begin position="39"/>
        <end position="114"/>
    </location>
</feature>